<sequence>MDRNVYEACSDLIRSHHGVASADEVLGEKIGHQVPVPVPAAEEVELAAKAELEAGDNVLPHMDLKVLHYFMTQLVVQKYEHLVGCFDETALVTLGLIVEEWVREYLRAAGGSAGPGPALVVSKETNYRHSPADI</sequence>
<keyword evidence="2" id="KW-1185">Reference proteome</keyword>
<accession>Q753Z2</accession>
<dbReference type="KEGG" id="ago:AGOS_AFR180C"/>
<dbReference type="STRING" id="284811.Q753Z2"/>
<dbReference type="Pfam" id="PF05234">
    <property type="entry name" value="UAF_Rrn10"/>
    <property type="match status" value="1"/>
</dbReference>
<evidence type="ECO:0000313" key="1">
    <source>
        <dbReference type="EMBL" id="AAS53551.1"/>
    </source>
</evidence>
<dbReference type="PANTHER" id="PTHR28054:SF1">
    <property type="entry name" value="RNA POLYMERASE I-SPECIFIC TRANSCRIPTION INITIATION FACTOR RRN10"/>
    <property type="match status" value="1"/>
</dbReference>
<dbReference type="OMA" id="HLINCFD"/>
<dbReference type="Proteomes" id="UP000000591">
    <property type="component" value="Chromosome VI"/>
</dbReference>
<dbReference type="InParanoid" id="Q753Z2"/>
<dbReference type="EMBL" id="AE016819">
    <property type="protein sequence ID" value="AAS53551.1"/>
    <property type="molecule type" value="Genomic_DNA"/>
</dbReference>
<organism evidence="1 2">
    <name type="scientific">Eremothecium gossypii (strain ATCC 10895 / CBS 109.51 / FGSC 9923 / NRRL Y-1056)</name>
    <name type="common">Yeast</name>
    <name type="synonym">Ashbya gossypii</name>
    <dbReference type="NCBI Taxonomy" id="284811"/>
    <lineage>
        <taxon>Eukaryota</taxon>
        <taxon>Fungi</taxon>
        <taxon>Dikarya</taxon>
        <taxon>Ascomycota</taxon>
        <taxon>Saccharomycotina</taxon>
        <taxon>Saccharomycetes</taxon>
        <taxon>Saccharomycetales</taxon>
        <taxon>Saccharomycetaceae</taxon>
        <taxon>Eremothecium</taxon>
    </lineage>
</organism>
<dbReference type="PANTHER" id="PTHR28054">
    <property type="entry name" value="RNA POLYMERASE I-SPECIFIC TRANSCRIPTION INITIATION FACTOR RRN10"/>
    <property type="match status" value="1"/>
</dbReference>
<name>Q753Z2_EREGS</name>
<dbReference type="HOGENOM" id="CLU_122953_0_0_1"/>
<dbReference type="InterPro" id="IPR007898">
    <property type="entry name" value="Rrn10_Saccharomycetes"/>
</dbReference>
<proteinExistence type="predicted"/>
<dbReference type="InterPro" id="IPR022793">
    <property type="entry name" value="Rrn10"/>
</dbReference>
<reference evidence="2" key="2">
    <citation type="journal article" date="2013" name="G3 (Bethesda)">
        <title>Genomes of Ashbya fungi isolated from insects reveal four mating-type loci, numerous translocations, lack of transposons, and distinct gene duplications.</title>
        <authorList>
            <person name="Dietrich F.S."/>
            <person name="Voegeli S."/>
            <person name="Kuo S."/>
            <person name="Philippsen P."/>
        </authorList>
    </citation>
    <scope>GENOME REANNOTATION</scope>
    <source>
        <strain evidence="2">ATCC 10895 / CBS 109.51 / FGSC 9923 / NRRL Y-1056</strain>
    </source>
</reference>
<dbReference type="GO" id="GO:0042790">
    <property type="term" value="P:nucleolar large rRNA transcription by RNA polymerase I"/>
    <property type="evidence" value="ECO:0000318"/>
    <property type="project" value="GO_Central"/>
</dbReference>
<dbReference type="GO" id="GO:0001165">
    <property type="term" value="F:RNA polymerase I cis-regulatory region sequence-specific DNA binding"/>
    <property type="evidence" value="ECO:0000318"/>
    <property type="project" value="GO_Central"/>
</dbReference>
<dbReference type="PIRSF" id="PIRSF009867">
    <property type="entry name" value="UAF_Rrn10"/>
    <property type="match status" value="1"/>
</dbReference>
<dbReference type="AlphaFoldDB" id="Q753Z2"/>
<dbReference type="RefSeq" id="NP_985727.1">
    <property type="nucleotide sequence ID" value="NM_211081.1"/>
</dbReference>
<dbReference type="GO" id="GO:0000500">
    <property type="term" value="C:RNA polymerase I upstream activating factor complex"/>
    <property type="evidence" value="ECO:0000318"/>
    <property type="project" value="GO_Central"/>
</dbReference>
<dbReference type="OrthoDB" id="2565191at2759"/>
<protein>
    <submittedName>
        <fullName evidence="1">AFR180Cp</fullName>
    </submittedName>
</protein>
<dbReference type="GeneID" id="4621984"/>
<dbReference type="eggNOG" id="ENOG502S1BQ">
    <property type="taxonomic scope" value="Eukaryota"/>
</dbReference>
<reference evidence="1 2" key="1">
    <citation type="journal article" date="2004" name="Science">
        <title>The Ashbya gossypii genome as a tool for mapping the ancient Saccharomyces cerevisiae genome.</title>
        <authorList>
            <person name="Dietrich F.S."/>
            <person name="Voegeli S."/>
            <person name="Brachat S."/>
            <person name="Lerch A."/>
            <person name="Gates K."/>
            <person name="Steiner S."/>
            <person name="Mohr C."/>
            <person name="Pohlmann R."/>
            <person name="Luedi P."/>
            <person name="Choi S."/>
            <person name="Wing R.A."/>
            <person name="Flavier A."/>
            <person name="Gaffney T.D."/>
            <person name="Philippsen P."/>
        </authorList>
    </citation>
    <scope>NUCLEOTIDE SEQUENCE [LARGE SCALE GENOMIC DNA]</scope>
    <source>
        <strain evidence="2">ATCC 10895 / CBS 109.51 / FGSC 9923 / NRRL Y-1056</strain>
    </source>
</reference>
<gene>
    <name evidence="1" type="ORF">AGOS_AFR180C</name>
</gene>
<dbReference type="FunCoup" id="Q753Z2">
    <property type="interactions" value="55"/>
</dbReference>
<evidence type="ECO:0000313" key="2">
    <source>
        <dbReference type="Proteomes" id="UP000000591"/>
    </source>
</evidence>